<dbReference type="PANTHER" id="PTHR24148:SF73">
    <property type="entry name" value="HET DOMAIN PROTEIN (AFU_ORTHOLOGUE AFUA_8G01020)"/>
    <property type="match status" value="1"/>
</dbReference>
<dbReference type="AlphaFoldDB" id="A0A9P4MV36"/>
<proteinExistence type="predicted"/>
<accession>A0A9P4MV36</accession>
<evidence type="ECO:0000313" key="1">
    <source>
        <dbReference type="EMBL" id="KAF2258555.1"/>
    </source>
</evidence>
<gene>
    <name evidence="1" type="ORF">CC78DRAFT_587042</name>
</gene>
<dbReference type="InterPro" id="IPR052895">
    <property type="entry name" value="HetReg/Transcr_Mod"/>
</dbReference>
<keyword evidence="2" id="KW-1185">Reference proteome</keyword>
<sequence length="132" mass="15303">MSYYDNTYRYLPVCSIGKEIRLIRLLPVGSSSPSDAVERIECKLYYANLQTDTHYIALSYGLESPTPSHRILLNLWRLSDGQALYGISQDRSEEKIRQVQMKKDIYCQANHVIAYLGLYATNRCLMIRIDEM</sequence>
<dbReference type="Proteomes" id="UP000800093">
    <property type="component" value="Unassembled WGS sequence"/>
</dbReference>
<name>A0A9P4MV36_9PLEO</name>
<reference evidence="2" key="1">
    <citation type="journal article" date="2020" name="Stud. Mycol.">
        <title>101 Dothideomycetes genomes: A test case for predicting lifestyles and emergence of pathogens.</title>
        <authorList>
            <person name="Haridas S."/>
            <person name="Albert R."/>
            <person name="Binder M."/>
            <person name="Bloem J."/>
            <person name="LaButti K."/>
            <person name="Salamov A."/>
            <person name="Andreopoulos B."/>
            <person name="Baker S."/>
            <person name="Barry K."/>
            <person name="Bills G."/>
            <person name="Bluhm B."/>
            <person name="Cannon C."/>
            <person name="Castanera R."/>
            <person name="Culley D."/>
            <person name="Daum C."/>
            <person name="Ezra D."/>
            <person name="Gonzalez J."/>
            <person name="Henrissat B."/>
            <person name="Kuo A."/>
            <person name="Liang C."/>
            <person name="Lipzen A."/>
            <person name="Lutzoni F."/>
            <person name="Magnuson J."/>
            <person name="Mondo S."/>
            <person name="Nolan M."/>
            <person name="Ohm R."/>
            <person name="Pangilinan J."/>
            <person name="Park H.-J."/>
            <person name="Ramirez L."/>
            <person name="Alfaro M."/>
            <person name="Sun H."/>
            <person name="Tritt A."/>
            <person name="Yoshinaga Y."/>
            <person name="Zwiers L.-H."/>
            <person name="Turgeon B."/>
            <person name="Goodwin S."/>
            <person name="Spatafora J."/>
            <person name="Crous P."/>
            <person name="Grigoriev I."/>
        </authorList>
    </citation>
    <scope>NUCLEOTIDE SEQUENCE [LARGE SCALE GENOMIC DNA]</scope>
    <source>
        <strain evidence="2">CBS 304.66</strain>
    </source>
</reference>
<evidence type="ECO:0000313" key="2">
    <source>
        <dbReference type="Proteomes" id="UP000800093"/>
    </source>
</evidence>
<protein>
    <submittedName>
        <fullName evidence="1">Uncharacterized protein</fullName>
    </submittedName>
</protein>
<comment type="caution">
    <text evidence="1">The sequence shown here is derived from an EMBL/GenBank/DDBJ whole genome shotgun (WGS) entry which is preliminary data.</text>
</comment>
<dbReference type="PANTHER" id="PTHR24148">
    <property type="entry name" value="ANKYRIN REPEAT DOMAIN-CONTAINING PROTEIN 39 HOMOLOG-RELATED"/>
    <property type="match status" value="1"/>
</dbReference>
<dbReference type="EMBL" id="ML986758">
    <property type="protein sequence ID" value="KAF2258555.1"/>
    <property type="molecule type" value="Genomic_DNA"/>
</dbReference>
<organism evidence="1 2">
    <name type="scientific">Lojkania enalia</name>
    <dbReference type="NCBI Taxonomy" id="147567"/>
    <lineage>
        <taxon>Eukaryota</taxon>
        <taxon>Fungi</taxon>
        <taxon>Dikarya</taxon>
        <taxon>Ascomycota</taxon>
        <taxon>Pezizomycotina</taxon>
        <taxon>Dothideomycetes</taxon>
        <taxon>Pleosporomycetidae</taxon>
        <taxon>Pleosporales</taxon>
        <taxon>Pleosporales incertae sedis</taxon>
        <taxon>Lojkania</taxon>
    </lineage>
</organism>